<feature type="region of interest" description="Disordered" evidence="4">
    <location>
        <begin position="609"/>
        <end position="639"/>
    </location>
</feature>
<dbReference type="InterPro" id="IPR042494">
    <property type="entry name" value="RNF103"/>
</dbReference>
<feature type="compositionally biased region" description="Polar residues" evidence="4">
    <location>
        <begin position="660"/>
        <end position="670"/>
    </location>
</feature>
<accession>A0A914B4L7</accession>
<dbReference type="InterPro" id="IPR013083">
    <property type="entry name" value="Znf_RING/FYVE/PHD"/>
</dbReference>
<dbReference type="CDD" id="cd16473">
    <property type="entry name" value="RING-H2_RNF103"/>
    <property type="match status" value="1"/>
</dbReference>
<dbReference type="PANTHER" id="PTHR15302">
    <property type="entry name" value="E3 UBIQUITIN-PROTEIN LIGASE RNF103"/>
    <property type="match status" value="1"/>
</dbReference>
<evidence type="ECO:0000256" key="2">
    <source>
        <dbReference type="ARBA" id="ARBA00022833"/>
    </source>
</evidence>
<dbReference type="Gene3D" id="3.40.30.10">
    <property type="entry name" value="Glutaredoxin"/>
    <property type="match status" value="1"/>
</dbReference>
<dbReference type="GO" id="GO:0036503">
    <property type="term" value="P:ERAD pathway"/>
    <property type="evidence" value="ECO:0007669"/>
    <property type="project" value="TreeGrafter"/>
</dbReference>
<dbReference type="GO" id="GO:0005783">
    <property type="term" value="C:endoplasmic reticulum"/>
    <property type="evidence" value="ECO:0007669"/>
    <property type="project" value="TreeGrafter"/>
</dbReference>
<organism evidence="7 8">
    <name type="scientific">Patiria miniata</name>
    <name type="common">Bat star</name>
    <name type="synonym">Asterina miniata</name>
    <dbReference type="NCBI Taxonomy" id="46514"/>
    <lineage>
        <taxon>Eukaryota</taxon>
        <taxon>Metazoa</taxon>
        <taxon>Echinodermata</taxon>
        <taxon>Eleutherozoa</taxon>
        <taxon>Asterozoa</taxon>
        <taxon>Asteroidea</taxon>
        <taxon>Valvatacea</taxon>
        <taxon>Valvatida</taxon>
        <taxon>Asterinidae</taxon>
        <taxon>Patiria</taxon>
    </lineage>
</organism>
<dbReference type="OMA" id="PDWLAWP"/>
<dbReference type="AlphaFoldDB" id="A0A914B4L7"/>
<evidence type="ECO:0000313" key="7">
    <source>
        <dbReference type="EnsemblMetazoa" id="XP_038071008.1"/>
    </source>
</evidence>
<dbReference type="GeneID" id="119739939"/>
<dbReference type="RefSeq" id="XP_038071008.1">
    <property type="nucleotide sequence ID" value="XM_038215080.1"/>
</dbReference>
<feature type="transmembrane region" description="Helical" evidence="5">
    <location>
        <begin position="365"/>
        <end position="388"/>
    </location>
</feature>
<evidence type="ECO:0000313" key="8">
    <source>
        <dbReference type="Proteomes" id="UP000887568"/>
    </source>
</evidence>
<dbReference type="Proteomes" id="UP000887568">
    <property type="component" value="Unplaced"/>
</dbReference>
<feature type="domain" description="RING-type" evidence="6">
    <location>
        <begin position="727"/>
        <end position="770"/>
    </location>
</feature>
<dbReference type="EnsemblMetazoa" id="XM_038215080.1">
    <property type="protein sequence ID" value="XP_038071008.1"/>
    <property type="gene ID" value="LOC119739939"/>
</dbReference>
<keyword evidence="5" id="KW-0812">Transmembrane</keyword>
<protein>
    <recommendedName>
        <fullName evidence="6">RING-type domain-containing protein</fullName>
    </recommendedName>
</protein>
<proteinExistence type="predicted"/>
<feature type="region of interest" description="Disordered" evidence="4">
    <location>
        <begin position="651"/>
        <end position="684"/>
    </location>
</feature>
<feature type="transmembrane region" description="Helical" evidence="5">
    <location>
        <begin position="335"/>
        <end position="353"/>
    </location>
</feature>
<keyword evidence="5" id="KW-1133">Transmembrane helix</keyword>
<keyword evidence="1 3" id="KW-0863">Zinc-finger</keyword>
<dbReference type="Pfam" id="PF13639">
    <property type="entry name" value="zf-RING_2"/>
    <property type="match status" value="1"/>
</dbReference>
<dbReference type="GO" id="GO:0016567">
    <property type="term" value="P:protein ubiquitination"/>
    <property type="evidence" value="ECO:0007669"/>
    <property type="project" value="InterPro"/>
</dbReference>
<keyword evidence="8" id="KW-1185">Reference proteome</keyword>
<evidence type="ECO:0000256" key="5">
    <source>
        <dbReference type="SAM" id="Phobius"/>
    </source>
</evidence>
<feature type="compositionally biased region" description="Basic and acidic residues" evidence="4">
    <location>
        <begin position="671"/>
        <end position="684"/>
    </location>
</feature>
<dbReference type="OrthoDB" id="8062037at2759"/>
<dbReference type="PROSITE" id="PS50089">
    <property type="entry name" value="ZF_RING_2"/>
    <property type="match status" value="1"/>
</dbReference>
<evidence type="ECO:0000256" key="4">
    <source>
        <dbReference type="SAM" id="MobiDB-lite"/>
    </source>
</evidence>
<dbReference type="PANTHER" id="PTHR15302:SF0">
    <property type="entry name" value="E3 UBIQUITIN-PROTEIN LIGASE RNF103"/>
    <property type="match status" value="1"/>
</dbReference>
<evidence type="ECO:0000256" key="3">
    <source>
        <dbReference type="PROSITE-ProRule" id="PRU00175"/>
    </source>
</evidence>
<dbReference type="SMART" id="SM00184">
    <property type="entry name" value="RING"/>
    <property type="match status" value="1"/>
</dbReference>
<dbReference type="Gene3D" id="3.30.40.10">
    <property type="entry name" value="Zinc/RING finger domain, C3HC4 (zinc finger)"/>
    <property type="match status" value="1"/>
</dbReference>
<evidence type="ECO:0000256" key="1">
    <source>
        <dbReference type="ARBA" id="ARBA00022771"/>
    </source>
</evidence>
<evidence type="ECO:0000259" key="6">
    <source>
        <dbReference type="PROSITE" id="PS50089"/>
    </source>
</evidence>
<keyword evidence="5" id="KW-0472">Membrane</keyword>
<name>A0A914B4L7_PATMI</name>
<dbReference type="SUPFAM" id="SSF57850">
    <property type="entry name" value="RING/U-box"/>
    <property type="match status" value="1"/>
</dbReference>
<reference evidence="7" key="1">
    <citation type="submission" date="2022-11" db="UniProtKB">
        <authorList>
            <consortium name="EnsemblMetazoa"/>
        </authorList>
    </citation>
    <scope>IDENTIFICATION</scope>
</reference>
<dbReference type="GO" id="GO:0008270">
    <property type="term" value="F:zinc ion binding"/>
    <property type="evidence" value="ECO:0007669"/>
    <property type="project" value="UniProtKB-KW"/>
</dbReference>
<sequence>MKALVLKLLLLLLFLVLLFLVLRVLEGVAWYETGLVISQLVDPFSLSVRKLKVLLDGRGISYDGVVEKQELTALIEASGDVMEGELLLLERESQEEAEQSTNFSSGPHFYEEVEDKKDSIWLIQIVPRGHVPLLDRETWKTVVRKVFHVGIRTGTFDCAHDARFCRKKGWTQPILMLAMPQGLNQKDKVVMATYPSTNLKAPKVVKWVATRLANTVHRVDDGRLVKEWLDASRTQTAKSPIRLVLLSEEEEVEAPLFFSAISLKYSGRVKFGQAAIHKSTRNWLSEELNIRSESSHYLVTTPEGIIPYGMRDGEYLNHRAMDAFLGTLYPQANDFFMLSFVIGNMLCVLELAMNQGEVLAKRMCHFLWVWVKYNAVLIMMWLPLLALIQIPFLDPVFQFCQKLLRLSSQTTLASQLRCLWIMHSHRGGLIVASFFAFCAAVGYIRSRCHSSDDTEESSSSSEWLQSTAVYYYNMLVRPSPGFSPVLMSNARLEEGVNWDRIINQAMFPNLFLLANASQDYLRDLPTWRYRQQKMAREWSSAEKCCAYWRRCFSDTEKPHEENCRLLQEYFQDQDKKLDENKTGGKYGKRGKKHPCRKCLSKFVGDPKKGEPFLVTSSSKESPQEMAPKECSDPPTSPENIGSTCMGACSTDSGTEPVLPNSESDQFVKSNPENKSHIANDSVESDKHSGLNLTCDCGFDIQATVDPVPDVKSTYDPWPEAMMESLECSVCLEPYVHGVELCGLPCGHAFHQRCIVAWLTTNPNHCCPNCRWPAYKTKGSKLFKHKE</sequence>
<keyword evidence="1 3" id="KW-0479">Metal-binding</keyword>
<dbReference type="GO" id="GO:0004842">
    <property type="term" value="F:ubiquitin-protein transferase activity"/>
    <property type="evidence" value="ECO:0007669"/>
    <property type="project" value="InterPro"/>
</dbReference>
<dbReference type="CTD" id="7844"/>
<dbReference type="InterPro" id="IPR001841">
    <property type="entry name" value="Znf_RING"/>
</dbReference>
<keyword evidence="2" id="KW-0862">Zinc</keyword>